<dbReference type="AlphaFoldDB" id="A0A1I1LDA0"/>
<proteinExistence type="predicted"/>
<dbReference type="EMBL" id="FOLQ01000002">
    <property type="protein sequence ID" value="SFC71044.1"/>
    <property type="molecule type" value="Genomic_DNA"/>
</dbReference>
<organism evidence="1 2">
    <name type="scientific">Spirosoma endophyticum</name>
    <dbReference type="NCBI Taxonomy" id="662367"/>
    <lineage>
        <taxon>Bacteria</taxon>
        <taxon>Pseudomonadati</taxon>
        <taxon>Bacteroidota</taxon>
        <taxon>Cytophagia</taxon>
        <taxon>Cytophagales</taxon>
        <taxon>Cytophagaceae</taxon>
        <taxon>Spirosoma</taxon>
    </lineage>
</organism>
<dbReference type="Proteomes" id="UP000198598">
    <property type="component" value="Unassembled WGS sequence"/>
</dbReference>
<gene>
    <name evidence="1" type="ORF">SAMN05216167_102206</name>
</gene>
<protein>
    <submittedName>
        <fullName evidence="1">Uncharacterized protein</fullName>
    </submittedName>
</protein>
<sequence>MKQQDSVNEGPKNRYPKQAILVDDSFKRSLALYRRRVYEQYGSLLMLDVSDEQEGVTPHPYQQPFDS</sequence>
<accession>A0A1I1LDA0</accession>
<dbReference type="RefSeq" id="WP_093824031.1">
    <property type="nucleotide sequence ID" value="NZ_FOLQ01000002.1"/>
</dbReference>
<keyword evidence="2" id="KW-1185">Reference proteome</keyword>
<reference evidence="1 2" key="1">
    <citation type="submission" date="2016-10" db="EMBL/GenBank/DDBJ databases">
        <authorList>
            <person name="de Groot N.N."/>
        </authorList>
    </citation>
    <scope>NUCLEOTIDE SEQUENCE [LARGE SCALE GENOMIC DNA]</scope>
    <source>
        <strain evidence="1 2">DSM 26130</strain>
    </source>
</reference>
<name>A0A1I1LDA0_9BACT</name>
<evidence type="ECO:0000313" key="1">
    <source>
        <dbReference type="EMBL" id="SFC71044.1"/>
    </source>
</evidence>
<evidence type="ECO:0000313" key="2">
    <source>
        <dbReference type="Proteomes" id="UP000198598"/>
    </source>
</evidence>